<name>A0A0E2Z116_9GAMM</name>
<dbReference type="HOGENOM" id="CLU_613843_0_0_6"/>
<dbReference type="InterPro" id="IPR001173">
    <property type="entry name" value="Glyco_trans_2-like"/>
</dbReference>
<dbReference type="InterPro" id="IPR050834">
    <property type="entry name" value="Glycosyltransf_2"/>
</dbReference>
<organism evidence="2 3">
    <name type="scientific">Nitrosococcus oceani C-27</name>
    <dbReference type="NCBI Taxonomy" id="314279"/>
    <lineage>
        <taxon>Bacteria</taxon>
        <taxon>Pseudomonadati</taxon>
        <taxon>Pseudomonadota</taxon>
        <taxon>Gammaproteobacteria</taxon>
        <taxon>Chromatiales</taxon>
        <taxon>Chromatiaceae</taxon>
        <taxon>Nitrosococcus</taxon>
    </lineage>
</organism>
<dbReference type="SUPFAM" id="SSF53448">
    <property type="entry name" value="Nucleotide-diphospho-sugar transferases"/>
    <property type="match status" value="1"/>
</dbReference>
<sequence length="455" mass="51654">MPLVSVLMPAYNHEEYVSSAVESVLGQTHKKLELIVIDDASSDGTWAVLQSFQDHRLRRYRHDRNQGAHATLNEAMALAQGEYIAILDSDDRYDPRRLERLLSEAGRASGNDVFIFSDVDFIGPTGGGIADHPRAQGYKMLRKRWETLSPASWFFASNLAMTTSNFFFSRSLANRVGDFSPLRYTHDWDWALRATLQGAIPLWIREDLLAYRVHGANTLSEGDLWRHIHENSYVQTKALLSLGKRLGEENPEGKAHGEDILLALMSNESLHPVSLLCYLVYGLAGVEDPRLLNFASGDSTGWWLQRLAEAVACPPEVFRSIAHLAGQAKAVAVQAAMLDERWQAMEQMRQEIVGQKAMIEERWAIIQRMNGEIASRDQWITDLDALVKEKDQCIAGQAAMIEERWDIIQRMGSEIASRDNQIEMMQAEIVKLNRNFFVRATKYLKRMLPKFGEFK</sequence>
<gene>
    <name evidence="2" type="ORF">IB75_11600</name>
</gene>
<keyword evidence="2" id="KW-0808">Transferase</keyword>
<dbReference type="EMBL" id="JPGN01000070">
    <property type="protein sequence ID" value="KFI18936.1"/>
    <property type="molecule type" value="Genomic_DNA"/>
</dbReference>
<dbReference type="PANTHER" id="PTHR43685">
    <property type="entry name" value="GLYCOSYLTRANSFERASE"/>
    <property type="match status" value="1"/>
</dbReference>
<accession>A0A0E2Z116</accession>
<dbReference type="AlphaFoldDB" id="A0A0E2Z116"/>
<dbReference type="GO" id="GO:0016740">
    <property type="term" value="F:transferase activity"/>
    <property type="evidence" value="ECO:0007669"/>
    <property type="project" value="UniProtKB-KW"/>
</dbReference>
<comment type="caution">
    <text evidence="2">The sequence shown here is derived from an EMBL/GenBank/DDBJ whole genome shotgun (WGS) entry which is preliminary data.</text>
</comment>
<dbReference type="OrthoDB" id="9805612at2"/>
<dbReference type="Gene3D" id="3.90.550.10">
    <property type="entry name" value="Spore Coat Polysaccharide Biosynthesis Protein SpsA, Chain A"/>
    <property type="match status" value="1"/>
</dbReference>
<dbReference type="InterPro" id="IPR029044">
    <property type="entry name" value="Nucleotide-diphossugar_trans"/>
</dbReference>
<reference evidence="2 3" key="1">
    <citation type="submission" date="2014-07" db="EMBL/GenBank/DDBJ databases">
        <title>Comparative analysis of Nitrosococcus oceani genome inventories of strains from Pacific and Atlantic gyres.</title>
        <authorList>
            <person name="Lim C.K."/>
            <person name="Wang L."/>
            <person name="Sayavedra-Soto L.A."/>
            <person name="Klotz M.G."/>
        </authorList>
    </citation>
    <scope>NUCLEOTIDE SEQUENCE [LARGE SCALE GENOMIC DNA]</scope>
    <source>
        <strain evidence="2 3">C-27</strain>
    </source>
</reference>
<evidence type="ECO:0000313" key="2">
    <source>
        <dbReference type="EMBL" id="KFI18936.1"/>
    </source>
</evidence>
<evidence type="ECO:0000259" key="1">
    <source>
        <dbReference type="Pfam" id="PF00535"/>
    </source>
</evidence>
<evidence type="ECO:0000313" key="3">
    <source>
        <dbReference type="Proteomes" id="UP000028839"/>
    </source>
</evidence>
<dbReference type="Pfam" id="PF00535">
    <property type="entry name" value="Glycos_transf_2"/>
    <property type="match status" value="1"/>
</dbReference>
<feature type="domain" description="Glycosyltransferase 2-like" evidence="1">
    <location>
        <begin position="5"/>
        <end position="131"/>
    </location>
</feature>
<proteinExistence type="predicted"/>
<protein>
    <submittedName>
        <fullName evidence="2">Glycosyl transferase</fullName>
    </submittedName>
</protein>
<dbReference type="PANTHER" id="PTHR43685:SF11">
    <property type="entry name" value="GLYCOSYLTRANSFERASE TAGX-RELATED"/>
    <property type="match status" value="1"/>
</dbReference>
<dbReference type="Proteomes" id="UP000028839">
    <property type="component" value="Unassembled WGS sequence"/>
</dbReference>